<reference evidence="3" key="1">
    <citation type="journal article" date="2006" name="PLoS Biol.">
        <title>Macronuclear genome sequence of the ciliate Tetrahymena thermophila, a model eukaryote.</title>
        <authorList>
            <person name="Eisen J.A."/>
            <person name="Coyne R.S."/>
            <person name="Wu M."/>
            <person name="Wu D."/>
            <person name="Thiagarajan M."/>
            <person name="Wortman J.R."/>
            <person name="Badger J.H."/>
            <person name="Ren Q."/>
            <person name="Amedeo P."/>
            <person name="Jones K.M."/>
            <person name="Tallon L.J."/>
            <person name="Delcher A.L."/>
            <person name="Salzberg S.L."/>
            <person name="Silva J.C."/>
            <person name="Haas B.J."/>
            <person name="Majoros W.H."/>
            <person name="Farzad M."/>
            <person name="Carlton J.M."/>
            <person name="Smith R.K. Jr."/>
            <person name="Garg J."/>
            <person name="Pearlman R.E."/>
            <person name="Karrer K.M."/>
            <person name="Sun L."/>
            <person name="Manning G."/>
            <person name="Elde N.C."/>
            <person name="Turkewitz A.P."/>
            <person name="Asai D.J."/>
            <person name="Wilkes D.E."/>
            <person name="Wang Y."/>
            <person name="Cai H."/>
            <person name="Collins K."/>
            <person name="Stewart B.A."/>
            <person name="Lee S.R."/>
            <person name="Wilamowska K."/>
            <person name="Weinberg Z."/>
            <person name="Ruzzo W.L."/>
            <person name="Wloga D."/>
            <person name="Gaertig J."/>
            <person name="Frankel J."/>
            <person name="Tsao C.-C."/>
            <person name="Gorovsky M.A."/>
            <person name="Keeling P.J."/>
            <person name="Waller R.F."/>
            <person name="Patron N.J."/>
            <person name="Cherry J.M."/>
            <person name="Stover N.A."/>
            <person name="Krieger C.J."/>
            <person name="del Toro C."/>
            <person name="Ryder H.F."/>
            <person name="Williamson S.C."/>
            <person name="Barbeau R.A."/>
            <person name="Hamilton E.P."/>
            <person name="Orias E."/>
        </authorList>
    </citation>
    <scope>NUCLEOTIDE SEQUENCE [LARGE SCALE GENOMIC DNA]</scope>
    <source>
        <strain evidence="3">SB210</strain>
    </source>
</reference>
<dbReference type="SUPFAM" id="SSF101908">
    <property type="entry name" value="Putative isomerase YbhE"/>
    <property type="match status" value="2"/>
</dbReference>
<dbReference type="InParanoid" id="I7MFR3"/>
<feature type="compositionally biased region" description="Basic and acidic residues" evidence="1">
    <location>
        <begin position="1309"/>
        <end position="1326"/>
    </location>
</feature>
<dbReference type="GeneID" id="7845984"/>
<evidence type="ECO:0000313" key="2">
    <source>
        <dbReference type="EMBL" id="EAS00517.2"/>
    </source>
</evidence>
<dbReference type="RefSeq" id="XP_001020762.2">
    <property type="nucleotide sequence ID" value="XM_001020762.2"/>
</dbReference>
<protein>
    <submittedName>
        <fullName evidence="2">Two component regulator propeller family protein</fullName>
    </submittedName>
</protein>
<dbReference type="Proteomes" id="UP000009168">
    <property type="component" value="Unassembled WGS sequence"/>
</dbReference>
<keyword evidence="3" id="KW-1185">Reference proteome</keyword>
<evidence type="ECO:0000313" key="3">
    <source>
        <dbReference type="Proteomes" id="UP000009168"/>
    </source>
</evidence>
<feature type="compositionally biased region" description="Polar residues" evidence="1">
    <location>
        <begin position="1299"/>
        <end position="1308"/>
    </location>
</feature>
<organism evidence="2 3">
    <name type="scientific">Tetrahymena thermophila (strain SB210)</name>
    <dbReference type="NCBI Taxonomy" id="312017"/>
    <lineage>
        <taxon>Eukaryota</taxon>
        <taxon>Sar</taxon>
        <taxon>Alveolata</taxon>
        <taxon>Ciliophora</taxon>
        <taxon>Intramacronucleata</taxon>
        <taxon>Oligohymenophorea</taxon>
        <taxon>Hymenostomatida</taxon>
        <taxon>Tetrahymenina</taxon>
        <taxon>Tetrahymenidae</taxon>
        <taxon>Tetrahymena</taxon>
    </lineage>
</organism>
<sequence>MRIKIFYYLIFLQSYIQAITSQTQIDFVFNSIPYQTFDVQSKNGTSNTIKVAQNSGIAVAAVGYAGIMIIDQKFKTQIFPSPDKSYIQCIQISKNSDYILLGMINQVGIFKLNQIDFSISMINSISMPNTVIVGIEFNLQEDVLFILGYYGLIEWYDARNITTLNKLGELIYPQMVFARGIISPDNKFFYVIAYQDGLLCFKIDEIQIKSNLTVNLTRILYKPAISSFTELAVTSKNQYIFAIDKWDGVYLLYDLSQLLTEGDNLENKNNNKIQLVQANLGSSAGYTSSIGMSSDDQFLFIGARSIGILIYNIADPLNPIFFQQLKLSGQSFSLCLSPKLNKNLQGQFDNQYIYYSNSLSVSVYQKQKPSLYNYIPNLFNLQQSQFFVESDAASKWRCKVSANSKYLLAAFDTISLSIFKISLNSYTKSSPSKLTLQYQFSDSLQQLVSTDSFRVFGPNESIPMGFYIDDIQFTKDEQYIIFPSQQVDINIIAYKFKVIKSDNGDYSFQYVQGLKFDNVYYCEEINLSEDEQHAVMAFTVGIVLVDVQKFEVISMYTNPDTGTCCGAVFSHDTKYALSVVRNIGLYIYDTSDMKNPKMVNQWRTNGGETLLRSKNDKIIYFVDGFNGLVLLDSTQLPKIVVVGKFPTSGWANYISFTLNEIYGIISTMDTGTLTLIDLSDKHNPRVIMTSTVQSQDSITSCIDPTGLNFIFSADAAGVRLYNLQSSVSIHVEREVQSIQTNEFIEMSNEDPFQIGLKYRARFVQLYRKPNQIINQIYYYQNLELKTLPSWMLIDNSDQSNRNLQTLIQIDVPKECLDSQGSNISFLTIVIQTCFQLDNTSFIFDTSDVTTTSDESDLIFTYLKQNGYLDGSNCATNFFDPIAYQYFNLSNLFKSIDSNRLANIQSYVTETYKRTIVYNQFVFDVVSSLQFNQNNSQQMISAIQNDISVSFSFPDGSQYVFIQKIYPNLIMYFNDQQTVIKIEGDLKYVNQALSNGILYFDKTKQNNQTFSGSQIISIQIVDKFNYDLNFDLQVGNEVKFLKLKQNILKQKGLQQQVNDEYQGADLTINESFLIQFDVKSFIDPDQISLTYEFLQEINGQYVPLSSDSFIKCDNINLRLVGTPPSSYLFKTIYLRLQITNGYDTIHEDFYFNISIMPFSYVLNILIQILGPLAFAFGFYKKRMAFMNFYFRDQTMYSTETVYVNQIYTKKISILDQDYEVANQFFHKYVKQAYKVQKKSSTQLQRSIVNKSKQLVPNIIQLQNKDQTQELDQQFQQQSPSKRNDVKVLNIAKSEYLSFGQRKNSQLEQNADQKESQMDNIRTNRPENDTFMQNNEDNDQYQTERNSVLNNQKNVNQDLIKRLKDQTPLDYDKLANNLQTSNIQLQTNKDNSNQLDQVSQSGNLKNVENKNYICVKLLTQNQDGTFHMDNLFKQIIKQKLTVQYNMLDYKIERYAKDLKDKGSKFYYCLKANVLRYLIDNDKITLNAYQTIKKYALEQGKYLQNDWYKMYVEIIPTNQSNNHGVPTSFPLTNLKEDQLFDIFKIVKLIPENISFSQFQSCLNQLGIDFNLIKEVLFADTLGLNFISAKKILRCCGESLHLQKNQILSVEAYEKIEEGLCLGLRKIFNLQYKSLPMSKYNSLPNWMSYDCKSGVIFLEGIPIKSDINSYLIRVYDQSHFICYQYHLDIQEDPNLYDVNQSYLNSSQPNQITESQAKQRQNLQFSRQQSLLIARQSSQKQDIQMSQYFKKQKNVQEFNTPLNSLSQSLSNQINFDITEDNNDTIQDKIYLGIKSLEEHKNELGLIPIFTHSPSGVKTLPK</sequence>
<name>I7MFR3_TETTS</name>
<feature type="region of interest" description="Disordered" evidence="1">
    <location>
        <begin position="1298"/>
        <end position="1333"/>
    </location>
</feature>
<proteinExistence type="predicted"/>
<evidence type="ECO:0000256" key="1">
    <source>
        <dbReference type="SAM" id="MobiDB-lite"/>
    </source>
</evidence>
<dbReference type="EMBL" id="GG662612">
    <property type="protein sequence ID" value="EAS00517.2"/>
    <property type="molecule type" value="Genomic_DNA"/>
</dbReference>
<gene>
    <name evidence="2" type="ORF">TTHERM_00408700</name>
</gene>
<dbReference type="KEGG" id="tet:TTHERM_00408700"/>
<accession>I7MFR3</accession>